<proteinExistence type="predicted"/>
<dbReference type="EnsemblPlants" id="PNT62076">
    <property type="protein sequence ID" value="PNT62076"/>
    <property type="gene ID" value="BRADI_5g25150v3"/>
</dbReference>
<sequence length="122" mass="13934">MAATNSEIERQQQEYARELAKYKEDCKEFKRMVCMMVLSLSIAFTFLISSFLVPGTHRMSCRLSAGAFFLVSAYFIAIHQQKFGWHYELLPVFGSLRDFSFTKRNQGNRVAIACSFCVAPAP</sequence>
<feature type="transmembrane region" description="Helical" evidence="2">
    <location>
        <begin position="59"/>
        <end position="77"/>
    </location>
</feature>
<feature type="coiled-coil region" evidence="1">
    <location>
        <begin position="1"/>
        <end position="32"/>
    </location>
</feature>
<keyword evidence="2" id="KW-1133">Transmembrane helix</keyword>
<accession>A0A2K2CJ69</accession>
<name>A0A2K2CJ69_BRADI</name>
<dbReference type="InParanoid" id="A0A2K2CJ69"/>
<dbReference type="Gramene" id="PNT62076">
    <property type="protein sequence ID" value="PNT62076"/>
    <property type="gene ID" value="BRADI_5g25150v3"/>
</dbReference>
<dbReference type="OrthoDB" id="714609at2759"/>
<reference evidence="4" key="3">
    <citation type="submission" date="2018-08" db="UniProtKB">
        <authorList>
            <consortium name="EnsemblPlants"/>
        </authorList>
    </citation>
    <scope>IDENTIFICATION</scope>
    <source>
        <strain evidence="4">cv. Bd21</strain>
    </source>
</reference>
<dbReference type="Proteomes" id="UP000008810">
    <property type="component" value="Chromosome 5"/>
</dbReference>
<gene>
    <name evidence="3" type="ORF">BRADI_5g25150v3</name>
</gene>
<evidence type="ECO:0008006" key="6">
    <source>
        <dbReference type="Google" id="ProtNLM"/>
    </source>
</evidence>
<dbReference type="AlphaFoldDB" id="A0A2K2CJ69"/>
<feature type="transmembrane region" description="Helical" evidence="2">
    <location>
        <begin position="32"/>
        <end position="53"/>
    </location>
</feature>
<dbReference type="EMBL" id="CM000884">
    <property type="protein sequence ID" value="PNT62076.1"/>
    <property type="molecule type" value="Genomic_DNA"/>
</dbReference>
<keyword evidence="1" id="KW-0175">Coiled coil</keyword>
<keyword evidence="5" id="KW-1185">Reference proteome</keyword>
<evidence type="ECO:0000313" key="4">
    <source>
        <dbReference type="EnsemblPlants" id="PNT62076"/>
    </source>
</evidence>
<keyword evidence="2" id="KW-0472">Membrane</keyword>
<protein>
    <recommendedName>
        <fullName evidence="6">Transmembrane protein</fullName>
    </recommendedName>
</protein>
<evidence type="ECO:0000256" key="2">
    <source>
        <dbReference type="SAM" id="Phobius"/>
    </source>
</evidence>
<evidence type="ECO:0000313" key="3">
    <source>
        <dbReference type="EMBL" id="PNT62076.1"/>
    </source>
</evidence>
<reference evidence="3" key="2">
    <citation type="submission" date="2017-06" db="EMBL/GenBank/DDBJ databases">
        <title>WGS assembly of Brachypodium distachyon.</title>
        <authorList>
            <consortium name="The International Brachypodium Initiative"/>
            <person name="Lucas S."/>
            <person name="Harmon-Smith M."/>
            <person name="Lail K."/>
            <person name="Tice H."/>
            <person name="Grimwood J."/>
            <person name="Bruce D."/>
            <person name="Barry K."/>
            <person name="Shu S."/>
            <person name="Lindquist E."/>
            <person name="Wang M."/>
            <person name="Pitluck S."/>
            <person name="Vogel J.P."/>
            <person name="Garvin D.F."/>
            <person name="Mockler T.C."/>
            <person name="Schmutz J."/>
            <person name="Rokhsar D."/>
            <person name="Bevan M.W."/>
        </authorList>
    </citation>
    <scope>NUCLEOTIDE SEQUENCE</scope>
    <source>
        <strain evidence="3">Bd21</strain>
    </source>
</reference>
<evidence type="ECO:0000313" key="5">
    <source>
        <dbReference type="Proteomes" id="UP000008810"/>
    </source>
</evidence>
<organism evidence="3">
    <name type="scientific">Brachypodium distachyon</name>
    <name type="common">Purple false brome</name>
    <name type="synonym">Trachynia distachya</name>
    <dbReference type="NCBI Taxonomy" id="15368"/>
    <lineage>
        <taxon>Eukaryota</taxon>
        <taxon>Viridiplantae</taxon>
        <taxon>Streptophyta</taxon>
        <taxon>Embryophyta</taxon>
        <taxon>Tracheophyta</taxon>
        <taxon>Spermatophyta</taxon>
        <taxon>Magnoliopsida</taxon>
        <taxon>Liliopsida</taxon>
        <taxon>Poales</taxon>
        <taxon>Poaceae</taxon>
        <taxon>BOP clade</taxon>
        <taxon>Pooideae</taxon>
        <taxon>Stipodae</taxon>
        <taxon>Brachypodieae</taxon>
        <taxon>Brachypodium</taxon>
    </lineage>
</organism>
<keyword evidence="2" id="KW-0812">Transmembrane</keyword>
<evidence type="ECO:0000256" key="1">
    <source>
        <dbReference type="SAM" id="Coils"/>
    </source>
</evidence>
<reference evidence="3 4" key="1">
    <citation type="journal article" date="2010" name="Nature">
        <title>Genome sequencing and analysis of the model grass Brachypodium distachyon.</title>
        <authorList>
            <consortium name="International Brachypodium Initiative"/>
        </authorList>
    </citation>
    <scope>NUCLEOTIDE SEQUENCE [LARGE SCALE GENOMIC DNA]</scope>
    <source>
        <strain evidence="3 4">Bd21</strain>
    </source>
</reference>